<keyword evidence="3" id="KW-1185">Reference proteome</keyword>
<dbReference type="Pfam" id="PF00135">
    <property type="entry name" value="COesterase"/>
    <property type="match status" value="1"/>
</dbReference>
<name>A0A1V6U0W9_9EURO</name>
<accession>A0A1V6U0W9</accession>
<dbReference type="SUPFAM" id="SSF53474">
    <property type="entry name" value="alpha/beta-Hydrolases"/>
    <property type="match status" value="1"/>
</dbReference>
<dbReference type="GO" id="GO:0072330">
    <property type="term" value="P:monocarboxylic acid biosynthetic process"/>
    <property type="evidence" value="ECO:0007669"/>
    <property type="project" value="UniProtKB-ARBA"/>
</dbReference>
<comment type="caution">
    <text evidence="2">The sequence shown here is derived from an EMBL/GenBank/DDBJ whole genome shotgun (WGS) entry which is preliminary data.</text>
</comment>
<dbReference type="InterPro" id="IPR002018">
    <property type="entry name" value="CarbesteraseB"/>
</dbReference>
<dbReference type="Proteomes" id="UP000191285">
    <property type="component" value="Unassembled WGS sequence"/>
</dbReference>
<evidence type="ECO:0000313" key="2">
    <source>
        <dbReference type="EMBL" id="OQE31860.1"/>
    </source>
</evidence>
<dbReference type="OrthoDB" id="6846267at2759"/>
<dbReference type="InterPro" id="IPR029058">
    <property type="entry name" value="AB_hydrolase_fold"/>
</dbReference>
<evidence type="ECO:0000259" key="1">
    <source>
        <dbReference type="Pfam" id="PF00135"/>
    </source>
</evidence>
<reference evidence="3" key="1">
    <citation type="journal article" date="2017" name="Nat. Microbiol.">
        <title>Global analysis of biosynthetic gene clusters reveals vast potential of secondary metabolite production in Penicillium species.</title>
        <authorList>
            <person name="Nielsen J.C."/>
            <person name="Grijseels S."/>
            <person name="Prigent S."/>
            <person name="Ji B."/>
            <person name="Dainat J."/>
            <person name="Nielsen K.F."/>
            <person name="Frisvad J.C."/>
            <person name="Workman M."/>
            <person name="Nielsen J."/>
        </authorList>
    </citation>
    <scope>NUCLEOTIDE SEQUENCE [LARGE SCALE GENOMIC DNA]</scope>
    <source>
        <strain evidence="3">IBT 24891</strain>
    </source>
</reference>
<dbReference type="STRING" id="303698.A0A1V6U0W9"/>
<gene>
    <name evidence="2" type="ORF">PENSTE_c001G09902</name>
</gene>
<evidence type="ECO:0000313" key="3">
    <source>
        <dbReference type="Proteomes" id="UP000191285"/>
    </source>
</evidence>
<dbReference type="InterPro" id="IPR050309">
    <property type="entry name" value="Type-B_Carboxylest/Lipase"/>
</dbReference>
<dbReference type="EMBL" id="MLKD01000001">
    <property type="protein sequence ID" value="OQE31860.1"/>
    <property type="molecule type" value="Genomic_DNA"/>
</dbReference>
<organism evidence="2 3">
    <name type="scientific">Penicillium steckii</name>
    <dbReference type="NCBI Taxonomy" id="303698"/>
    <lineage>
        <taxon>Eukaryota</taxon>
        <taxon>Fungi</taxon>
        <taxon>Dikarya</taxon>
        <taxon>Ascomycota</taxon>
        <taxon>Pezizomycotina</taxon>
        <taxon>Eurotiomycetes</taxon>
        <taxon>Eurotiomycetidae</taxon>
        <taxon>Eurotiales</taxon>
        <taxon>Aspergillaceae</taxon>
        <taxon>Penicillium</taxon>
    </lineage>
</organism>
<sequence length="548" mass="61536">MPRKSPKCETTIQVEGFGTAKGLEYADGTRQFFGVPYGRVAKHWTRSTVASSWHNGFHDGRKLGSGPHMLAPWDQNHDLMVPAVETMELAPRSGLECCNMNIAMPPASAGLGPFPVLLWIPGGSFVFGGSNFAVYDGANLTSYAAERGTPVVTIGCTYRTGVAGFLASGEIRRDLEVDGFSGVGNFGLTDQQTCMEWIQQYIHLFKGDKDQVTIIGESAGSISIATHIITQQEKILFHRAIQMSAQPTLVDVLPLEAHERRYRRLLKHFDIDPELPGALEKLRAIPEAEVANGLNIGEGPLFSLGSPCFDGVYYTERPRLDWTSQLPSKLKALVLGHTMDEGVLFISLAEQFDFSYCLDRMCAHMTKGQAREVLDMYGVTATTPKEELRDNILQIFHDGLFKMPDWMAANSSRLAETYTYHFDKIAVVKNTVEGWSHHAVDLHYLFMNRNEDHSPELISLAKIYSGAFLDVAYGKEPWLKYGKDRNWIVFGQGDMTGIKTESQQRNYRSFFNRCYKLQELGLFKEFLEGAKDMVFMRHLIREALEISR</sequence>
<feature type="domain" description="Carboxylesterase type B" evidence="1">
    <location>
        <begin position="18"/>
        <end position="449"/>
    </location>
</feature>
<protein>
    <recommendedName>
        <fullName evidence="1">Carboxylesterase type B domain-containing protein</fullName>
    </recommendedName>
</protein>
<proteinExistence type="predicted"/>
<dbReference type="AlphaFoldDB" id="A0A1V6U0W9"/>
<dbReference type="GO" id="GO:0017000">
    <property type="term" value="P:antibiotic biosynthetic process"/>
    <property type="evidence" value="ECO:0007669"/>
    <property type="project" value="UniProtKB-ARBA"/>
</dbReference>
<dbReference type="PANTHER" id="PTHR11559">
    <property type="entry name" value="CARBOXYLESTERASE"/>
    <property type="match status" value="1"/>
</dbReference>
<dbReference type="Gene3D" id="3.40.50.1820">
    <property type="entry name" value="alpha/beta hydrolase"/>
    <property type="match status" value="1"/>
</dbReference>